<feature type="domain" description="NorR-like AAA+ ATPase lid" evidence="8">
    <location>
        <begin position="461"/>
        <end position="538"/>
    </location>
</feature>
<dbReference type="PRINTS" id="PR01590">
    <property type="entry name" value="HTHFIS"/>
</dbReference>
<dbReference type="InterPro" id="IPR003018">
    <property type="entry name" value="GAF"/>
</dbReference>
<evidence type="ECO:0000256" key="4">
    <source>
        <dbReference type="ARBA" id="ARBA00023125"/>
    </source>
</evidence>
<protein>
    <submittedName>
        <fullName evidence="9">Fis family transcriptional regulator</fullName>
    </submittedName>
</protein>
<name>I0WKT5_RHOOP</name>
<dbReference type="Pfam" id="PF01590">
    <property type="entry name" value="GAF"/>
    <property type="match status" value="1"/>
</dbReference>
<evidence type="ECO:0000259" key="8">
    <source>
        <dbReference type="Pfam" id="PF25601"/>
    </source>
</evidence>
<reference evidence="9 10" key="1">
    <citation type="journal article" date="2012" name="J. Bacteriol.">
        <title>Draft genome sequence of the nitrophenol-degrading actinomycete Rhodococcus imtechensis RKJ300.</title>
        <authorList>
            <person name="Vikram S."/>
            <person name="Kumar S."/>
            <person name="Subramanian S."/>
            <person name="Raghava G.P."/>
        </authorList>
    </citation>
    <scope>NUCLEOTIDE SEQUENCE [LARGE SCALE GENOMIC DNA]</scope>
    <source>
        <strain evidence="9 10">RKJ300</strain>
    </source>
</reference>
<feature type="domain" description="GAF" evidence="6">
    <location>
        <begin position="67"/>
        <end position="202"/>
    </location>
</feature>
<dbReference type="GO" id="GO:0006355">
    <property type="term" value="P:regulation of DNA-templated transcription"/>
    <property type="evidence" value="ECO:0007669"/>
    <property type="project" value="InterPro"/>
</dbReference>
<dbReference type="GO" id="GO:0043565">
    <property type="term" value="F:sequence-specific DNA binding"/>
    <property type="evidence" value="ECO:0007669"/>
    <property type="project" value="InterPro"/>
</dbReference>
<dbReference type="InterPro" id="IPR002197">
    <property type="entry name" value="HTH_Fis"/>
</dbReference>
<proteinExistence type="predicted"/>
<comment type="caution">
    <text evidence="9">The sequence shown here is derived from an EMBL/GenBank/DDBJ whole genome shotgun (WGS) entry which is preliminary data.</text>
</comment>
<evidence type="ECO:0000313" key="10">
    <source>
        <dbReference type="Proteomes" id="UP000006447"/>
    </source>
</evidence>
<dbReference type="PATRIC" id="fig|1165867.3.peg.5269"/>
<evidence type="ECO:0000259" key="7">
    <source>
        <dbReference type="Pfam" id="PF02954"/>
    </source>
</evidence>
<dbReference type="AlphaFoldDB" id="I0WKT5"/>
<gene>
    <name evidence="9" type="ORF">W59_25791</name>
</gene>
<dbReference type="Gene3D" id="1.10.8.60">
    <property type="match status" value="1"/>
</dbReference>
<keyword evidence="4" id="KW-0238">DNA-binding</keyword>
<keyword evidence="1" id="KW-0547">Nucleotide-binding</keyword>
<dbReference type="InterPro" id="IPR009057">
    <property type="entry name" value="Homeodomain-like_sf"/>
</dbReference>
<evidence type="ECO:0000256" key="2">
    <source>
        <dbReference type="ARBA" id="ARBA00022840"/>
    </source>
</evidence>
<dbReference type="PANTHER" id="PTHR32071:SF122">
    <property type="entry name" value="SIGMA FACTOR"/>
    <property type="match status" value="1"/>
</dbReference>
<feature type="domain" description="DNA binding HTH" evidence="7">
    <location>
        <begin position="543"/>
        <end position="581"/>
    </location>
</feature>
<dbReference type="Gene3D" id="3.30.450.40">
    <property type="match status" value="1"/>
</dbReference>
<keyword evidence="5" id="KW-0804">Transcription</keyword>
<dbReference type="GO" id="GO:0005524">
    <property type="term" value="F:ATP binding"/>
    <property type="evidence" value="ECO:0007669"/>
    <property type="project" value="UniProtKB-KW"/>
</dbReference>
<dbReference type="PANTHER" id="PTHR32071">
    <property type="entry name" value="TRANSCRIPTIONAL REGULATORY PROTEIN"/>
    <property type="match status" value="1"/>
</dbReference>
<sequence>MSLDDRTRTLLHERELFLEGADPTQRGIVRKEIAQSWKRSLMYGLEPERSRPTFRPDSQSSEQLLSVAVPVIESKRGALVDSSSSLTVTDASGWVVARWVEDSRFSRRLDRHDVLPGYSFAETTVGTNSGGMVLETGRPALVAGPEHFFEESLQLTCAGAPIHHPVTKRLIGTLNLTCRYSDTNPIMLSWVCEVATQITQALATSATRREQLLFEAFLADNRDSRHAVICLDEQTIISNAAAARILGPSDQAILWEHAARALRSDTDTDAALQKTVSLADGAAVGVDVVPVTDGPATVGALLRLKVASHPSRGGNAPEPAPVLGELVGNSPAWRAMCHAVTDAGNRALLLTGQPGVGKFAVARALADEPDTAVVDALTQSPTSVVDWGTRIADAIDRTPSLLILRRIDALDPDDLRETATAVARARARQIRVVATTGAPTTALPQLVEWFDRVVEVPSLADRAGDLPLLLEAVSRRYSPPNQRIHWMPDAVQALGRIDWDRNVAGLDALVRELVAGRSRRYIGAQDLPIEHRVQASRRQLQGLEQMEAKAIMNALRDAGGNKRLASDRLGIARSTLYRKVRSLGIDIDSANF</sequence>
<accession>I0WKT5</accession>
<organism evidence="9 10">
    <name type="scientific">Rhodococcus opacus RKJ300 = JCM 13270</name>
    <dbReference type="NCBI Taxonomy" id="1165867"/>
    <lineage>
        <taxon>Bacteria</taxon>
        <taxon>Bacillati</taxon>
        <taxon>Actinomycetota</taxon>
        <taxon>Actinomycetes</taxon>
        <taxon>Mycobacteriales</taxon>
        <taxon>Nocardiaceae</taxon>
        <taxon>Rhodococcus</taxon>
    </lineage>
</organism>
<dbReference type="Gene3D" id="1.10.10.60">
    <property type="entry name" value="Homeodomain-like"/>
    <property type="match status" value="1"/>
</dbReference>
<evidence type="ECO:0000256" key="5">
    <source>
        <dbReference type="ARBA" id="ARBA00023163"/>
    </source>
</evidence>
<evidence type="ECO:0000259" key="6">
    <source>
        <dbReference type="Pfam" id="PF01590"/>
    </source>
</evidence>
<dbReference type="InterPro" id="IPR058031">
    <property type="entry name" value="AAA_lid_NorR"/>
</dbReference>
<dbReference type="Gene3D" id="3.40.50.300">
    <property type="entry name" value="P-loop containing nucleotide triphosphate hydrolases"/>
    <property type="match status" value="1"/>
</dbReference>
<keyword evidence="2" id="KW-0067">ATP-binding</keyword>
<dbReference type="SUPFAM" id="SSF52540">
    <property type="entry name" value="P-loop containing nucleoside triphosphate hydrolases"/>
    <property type="match status" value="1"/>
</dbReference>
<dbReference type="Pfam" id="PF02954">
    <property type="entry name" value="HTH_8"/>
    <property type="match status" value="1"/>
</dbReference>
<dbReference type="Proteomes" id="UP000006447">
    <property type="component" value="Unassembled WGS sequence"/>
</dbReference>
<dbReference type="RefSeq" id="WP_007299607.1">
    <property type="nucleotide sequence ID" value="NZ_AJJH01000141.1"/>
</dbReference>
<evidence type="ECO:0000256" key="3">
    <source>
        <dbReference type="ARBA" id="ARBA00023015"/>
    </source>
</evidence>
<evidence type="ECO:0000256" key="1">
    <source>
        <dbReference type="ARBA" id="ARBA00022741"/>
    </source>
</evidence>
<dbReference type="InterPro" id="IPR027417">
    <property type="entry name" value="P-loop_NTPase"/>
</dbReference>
<evidence type="ECO:0000313" key="9">
    <source>
        <dbReference type="EMBL" id="EID77001.1"/>
    </source>
</evidence>
<dbReference type="EMBL" id="AJJH01000141">
    <property type="protein sequence ID" value="EID77001.1"/>
    <property type="molecule type" value="Genomic_DNA"/>
</dbReference>
<dbReference type="InterPro" id="IPR029016">
    <property type="entry name" value="GAF-like_dom_sf"/>
</dbReference>
<keyword evidence="3" id="KW-0805">Transcription regulation</keyword>
<dbReference type="SUPFAM" id="SSF46689">
    <property type="entry name" value="Homeodomain-like"/>
    <property type="match status" value="1"/>
</dbReference>
<dbReference type="Pfam" id="PF25601">
    <property type="entry name" value="AAA_lid_14"/>
    <property type="match status" value="1"/>
</dbReference>